<protein>
    <submittedName>
        <fullName evidence="1">Uncharacterized protein</fullName>
    </submittedName>
</protein>
<comment type="caution">
    <text evidence="1">The sequence shown here is derived from an EMBL/GenBank/DDBJ whole genome shotgun (WGS) entry which is preliminary data.</text>
</comment>
<dbReference type="RefSeq" id="XP_066717797.1">
    <property type="nucleotide sequence ID" value="XM_066855630.1"/>
</dbReference>
<name>A0ABR1VQ42_9PEZI</name>
<dbReference type="EMBL" id="JAQQWL010000005">
    <property type="protein sequence ID" value="KAK8073322.1"/>
    <property type="molecule type" value="Genomic_DNA"/>
</dbReference>
<evidence type="ECO:0000313" key="1">
    <source>
        <dbReference type="EMBL" id="KAK8073322.1"/>
    </source>
</evidence>
<gene>
    <name evidence="1" type="ORF">PG994_004221</name>
</gene>
<dbReference type="GeneID" id="92088693"/>
<evidence type="ECO:0000313" key="2">
    <source>
        <dbReference type="Proteomes" id="UP001480595"/>
    </source>
</evidence>
<sequence>MDVESLLDNPTNELQFVYPQGAAKDKRDGRDQTLRIERQGLRAWNSFEEDPPGLGEFRKHPIRGSSAPRRTSDHHIAHGPIISANLALEAIFPGNPTAIVGTMTCFRSYGTDDNRRDGEPEKQIAPDLMVVQTNDTYPSRTALRKHVLVCGDVKVQAHDWIHDRGDVIPGTTGCYESWLTQAVTHCIDLDLLIEWLQTSREVVFFHLCIARQTADVGYREVESIPASKPTLMHRFPITMYTRALPTSCLSPSRDHDFHTIDQLQQRRRPISWGQTSKWLHLPVLSSPARALPSRDSKPPSDVAVASCRNTRTKHEPNFPAKDEPQIQAGFNAIHDAALGVYSSDDHPFLHFNGGQASFEELERRCENDPEVFGFWGDKVRYRWNSETGDLFLRLMPSFVHDTC</sequence>
<organism evidence="1 2">
    <name type="scientific">Apiospora phragmitis</name>
    <dbReference type="NCBI Taxonomy" id="2905665"/>
    <lineage>
        <taxon>Eukaryota</taxon>
        <taxon>Fungi</taxon>
        <taxon>Dikarya</taxon>
        <taxon>Ascomycota</taxon>
        <taxon>Pezizomycotina</taxon>
        <taxon>Sordariomycetes</taxon>
        <taxon>Xylariomycetidae</taxon>
        <taxon>Amphisphaeriales</taxon>
        <taxon>Apiosporaceae</taxon>
        <taxon>Apiospora</taxon>
    </lineage>
</organism>
<accession>A0ABR1VQ42</accession>
<dbReference type="Proteomes" id="UP001480595">
    <property type="component" value="Unassembled WGS sequence"/>
</dbReference>
<reference evidence="1 2" key="1">
    <citation type="submission" date="2023-01" db="EMBL/GenBank/DDBJ databases">
        <title>Analysis of 21 Apiospora genomes using comparative genomics revels a genus with tremendous synthesis potential of carbohydrate active enzymes and secondary metabolites.</title>
        <authorList>
            <person name="Sorensen T."/>
        </authorList>
    </citation>
    <scope>NUCLEOTIDE SEQUENCE [LARGE SCALE GENOMIC DNA]</scope>
    <source>
        <strain evidence="1 2">CBS 135458</strain>
    </source>
</reference>
<keyword evidence="2" id="KW-1185">Reference proteome</keyword>
<proteinExistence type="predicted"/>